<dbReference type="RefSeq" id="WP_382369674.1">
    <property type="nucleotide sequence ID" value="NZ_JBHRZI010000008.1"/>
</dbReference>
<reference evidence="3" key="1">
    <citation type="journal article" date="2019" name="Int. J. Syst. Evol. Microbiol.">
        <title>The Global Catalogue of Microorganisms (GCM) 10K type strain sequencing project: providing services to taxonomists for standard genome sequencing and annotation.</title>
        <authorList>
            <consortium name="The Broad Institute Genomics Platform"/>
            <consortium name="The Broad Institute Genome Sequencing Center for Infectious Disease"/>
            <person name="Wu L."/>
            <person name="Ma J."/>
        </authorList>
    </citation>
    <scope>NUCLEOTIDE SEQUENCE [LARGE SCALE GENOMIC DNA]</scope>
    <source>
        <strain evidence="3">CGMCC 4.7405</strain>
    </source>
</reference>
<proteinExistence type="predicted"/>
<keyword evidence="1" id="KW-1133">Transmembrane helix</keyword>
<gene>
    <name evidence="2" type="ORF">ACFOWZ_05435</name>
</gene>
<evidence type="ECO:0000313" key="3">
    <source>
        <dbReference type="Proteomes" id="UP001595690"/>
    </source>
</evidence>
<dbReference type="Proteomes" id="UP001595690">
    <property type="component" value="Unassembled WGS sequence"/>
</dbReference>
<feature type="transmembrane region" description="Helical" evidence="1">
    <location>
        <begin position="28"/>
        <end position="46"/>
    </location>
</feature>
<comment type="caution">
    <text evidence="2">The sequence shown here is derived from an EMBL/GenBank/DDBJ whole genome shotgun (WGS) entry which is preliminary data.</text>
</comment>
<name>A0ABV8BP97_9PSEU</name>
<evidence type="ECO:0000313" key="2">
    <source>
        <dbReference type="EMBL" id="MFC3890909.1"/>
    </source>
</evidence>
<sequence>MITRHAETQSDQEADEFVQLRRQRRDPVLVLSFAVFSTTLGTGAGAV</sequence>
<protein>
    <submittedName>
        <fullName evidence="2">Uncharacterized protein</fullName>
    </submittedName>
</protein>
<organism evidence="2 3">
    <name type="scientific">Lentzea rhizosphaerae</name>
    <dbReference type="NCBI Taxonomy" id="2041025"/>
    <lineage>
        <taxon>Bacteria</taxon>
        <taxon>Bacillati</taxon>
        <taxon>Actinomycetota</taxon>
        <taxon>Actinomycetes</taxon>
        <taxon>Pseudonocardiales</taxon>
        <taxon>Pseudonocardiaceae</taxon>
        <taxon>Lentzea</taxon>
    </lineage>
</organism>
<evidence type="ECO:0000256" key="1">
    <source>
        <dbReference type="SAM" id="Phobius"/>
    </source>
</evidence>
<dbReference type="EMBL" id="JBHRZI010000008">
    <property type="protein sequence ID" value="MFC3890909.1"/>
    <property type="molecule type" value="Genomic_DNA"/>
</dbReference>
<keyword evidence="1" id="KW-0472">Membrane</keyword>
<keyword evidence="1" id="KW-0812">Transmembrane</keyword>
<accession>A0ABV8BP97</accession>
<keyword evidence="3" id="KW-1185">Reference proteome</keyword>